<evidence type="ECO:0000313" key="2">
    <source>
        <dbReference type="EMBL" id="KYG76846.1"/>
    </source>
</evidence>
<dbReference type="STRING" id="333140.AWW68_19325"/>
<dbReference type="EMBL" id="LRPC01000005">
    <property type="protein sequence ID" value="KYG76846.1"/>
    <property type="molecule type" value="Genomic_DNA"/>
</dbReference>
<evidence type="ECO:0000256" key="1">
    <source>
        <dbReference type="SAM" id="Phobius"/>
    </source>
</evidence>
<dbReference type="OrthoDB" id="963633at2"/>
<accession>A0A150XDT1</accession>
<evidence type="ECO:0008006" key="4">
    <source>
        <dbReference type="Google" id="ProtNLM"/>
    </source>
</evidence>
<keyword evidence="1" id="KW-0812">Transmembrane</keyword>
<dbReference type="AlphaFoldDB" id="A0A150XDT1"/>
<name>A0A150XDT1_9BACT</name>
<gene>
    <name evidence="2" type="ORF">AWW68_19325</name>
</gene>
<protein>
    <recommendedName>
        <fullName evidence="4">DUF4199 domain-containing protein</fullName>
    </recommendedName>
</protein>
<dbReference type="Proteomes" id="UP000075606">
    <property type="component" value="Unassembled WGS sequence"/>
</dbReference>
<reference evidence="2 3" key="1">
    <citation type="submission" date="2016-01" db="EMBL/GenBank/DDBJ databases">
        <title>Genome sequencing of Roseivirga spongicola UST030701-084.</title>
        <authorList>
            <person name="Selvaratnam C."/>
            <person name="Thevarajoo S."/>
            <person name="Goh K.M."/>
            <person name="Ee R."/>
            <person name="Chan K.-G."/>
            <person name="Chong C.S."/>
        </authorList>
    </citation>
    <scope>NUCLEOTIDE SEQUENCE [LARGE SCALE GENOMIC DNA]</scope>
    <source>
        <strain evidence="2 3">UST030701-084</strain>
    </source>
</reference>
<dbReference type="RefSeq" id="WP_068218849.1">
    <property type="nucleotide sequence ID" value="NZ_CP139724.1"/>
</dbReference>
<feature type="transmembrane region" description="Helical" evidence="1">
    <location>
        <begin position="37"/>
        <end position="57"/>
    </location>
</feature>
<feature type="transmembrane region" description="Helical" evidence="1">
    <location>
        <begin position="77"/>
        <end position="100"/>
    </location>
</feature>
<sequence>MKVRPIIPRLGVQYGAVGGLMLMLAFVIFHYLGIPGWSLITLIISVVVIGFFTFLPIKEFKKYHNDGELRFYHGMSIAFLSYVSMALVFTLLYLIFINVIEPSYLQDKLDFQRELVITQKDQWIDQFGEDSYNTRVEGLKEISAFDDVWSEFIKRVLIGFFLAPIFSIILRTHKPR</sequence>
<dbReference type="Pfam" id="PF13858">
    <property type="entry name" value="DUF4199"/>
    <property type="match status" value="1"/>
</dbReference>
<keyword evidence="1" id="KW-1133">Transmembrane helix</keyword>
<keyword evidence="1" id="KW-0472">Membrane</keyword>
<dbReference type="InterPro" id="IPR025250">
    <property type="entry name" value="DUF4199"/>
</dbReference>
<comment type="caution">
    <text evidence="2">The sequence shown here is derived from an EMBL/GenBank/DDBJ whole genome shotgun (WGS) entry which is preliminary data.</text>
</comment>
<feature type="transmembrane region" description="Helical" evidence="1">
    <location>
        <begin position="12"/>
        <end position="31"/>
    </location>
</feature>
<evidence type="ECO:0000313" key="3">
    <source>
        <dbReference type="Proteomes" id="UP000075606"/>
    </source>
</evidence>
<keyword evidence="3" id="KW-1185">Reference proteome</keyword>
<feature type="transmembrane region" description="Helical" evidence="1">
    <location>
        <begin position="152"/>
        <end position="170"/>
    </location>
</feature>
<organism evidence="2 3">
    <name type="scientific">Roseivirga spongicola</name>
    <dbReference type="NCBI Taxonomy" id="333140"/>
    <lineage>
        <taxon>Bacteria</taxon>
        <taxon>Pseudomonadati</taxon>
        <taxon>Bacteroidota</taxon>
        <taxon>Cytophagia</taxon>
        <taxon>Cytophagales</taxon>
        <taxon>Roseivirgaceae</taxon>
        <taxon>Roseivirga</taxon>
    </lineage>
</organism>
<proteinExistence type="predicted"/>